<proteinExistence type="predicted"/>
<evidence type="ECO:0000313" key="1">
    <source>
        <dbReference type="EMBL" id="STW48177.1"/>
    </source>
</evidence>
<dbReference type="Proteomes" id="UP000255167">
    <property type="component" value="Unassembled WGS sequence"/>
</dbReference>
<gene>
    <name evidence="1" type="ORF">NCTC9617_04766</name>
</gene>
<reference evidence="1 2" key="1">
    <citation type="submission" date="2018-06" db="EMBL/GenBank/DDBJ databases">
        <authorList>
            <consortium name="Pathogen Informatics"/>
            <person name="Doyle S."/>
        </authorList>
    </citation>
    <scope>NUCLEOTIDE SEQUENCE [LARGE SCALE GENOMIC DNA]</scope>
    <source>
        <strain evidence="1 2">NCTC9617</strain>
    </source>
</reference>
<evidence type="ECO:0000313" key="2">
    <source>
        <dbReference type="Proteomes" id="UP000255167"/>
    </source>
</evidence>
<dbReference type="EMBL" id="UGNC01000005">
    <property type="protein sequence ID" value="STW48177.1"/>
    <property type="molecule type" value="Genomic_DNA"/>
</dbReference>
<sequence>MLLQLGMLMWVRLKKRIYFLFLAIVLQKLRFTKMLLLKNFYIKNMGLILIG</sequence>
<name>A0A378FTN7_KLEPN</name>
<protein>
    <submittedName>
        <fullName evidence="1">Uncharacterized protein</fullName>
    </submittedName>
</protein>
<accession>A0A378FTN7</accession>
<organism evidence="1 2">
    <name type="scientific">Klebsiella pneumoniae</name>
    <dbReference type="NCBI Taxonomy" id="573"/>
    <lineage>
        <taxon>Bacteria</taxon>
        <taxon>Pseudomonadati</taxon>
        <taxon>Pseudomonadota</taxon>
        <taxon>Gammaproteobacteria</taxon>
        <taxon>Enterobacterales</taxon>
        <taxon>Enterobacteriaceae</taxon>
        <taxon>Klebsiella/Raoultella group</taxon>
        <taxon>Klebsiella</taxon>
        <taxon>Klebsiella pneumoniae complex</taxon>
    </lineage>
</organism>
<dbReference type="AlphaFoldDB" id="A0A378FTN7"/>